<feature type="active site" description="Proton acceptor" evidence="4">
    <location>
        <position position="261"/>
    </location>
</feature>
<dbReference type="PANTHER" id="PTHR43712">
    <property type="entry name" value="PUTATIVE (AFU_ORTHOLOGUE AFUA_4G14580)-RELATED"/>
    <property type="match status" value="1"/>
</dbReference>
<dbReference type="InterPro" id="IPR012967">
    <property type="entry name" value="COMT_dimerisation"/>
</dbReference>
<dbReference type="Gene3D" id="3.40.50.150">
    <property type="entry name" value="Vaccinia Virus protein VP39"/>
    <property type="match status" value="1"/>
</dbReference>
<dbReference type="GO" id="GO:0008171">
    <property type="term" value="F:O-methyltransferase activity"/>
    <property type="evidence" value="ECO:0007669"/>
    <property type="project" value="InterPro"/>
</dbReference>
<evidence type="ECO:0000256" key="5">
    <source>
        <dbReference type="SAM" id="MobiDB-lite"/>
    </source>
</evidence>
<dbReference type="Pfam" id="PF00891">
    <property type="entry name" value="Methyltransf_2"/>
    <property type="match status" value="1"/>
</dbReference>
<keyword evidence="2 8" id="KW-0808">Transferase</keyword>
<evidence type="ECO:0000256" key="3">
    <source>
        <dbReference type="ARBA" id="ARBA00022691"/>
    </source>
</evidence>
<protein>
    <submittedName>
        <fullName evidence="8">Hydroxyneurosporene-O-methyltransferase</fullName>
    </submittedName>
</protein>
<name>A0A7I7NIG7_9MYCO</name>
<dbReference type="Gene3D" id="1.10.10.10">
    <property type="entry name" value="Winged helix-like DNA-binding domain superfamily/Winged helix DNA-binding domain"/>
    <property type="match status" value="1"/>
</dbReference>
<evidence type="ECO:0000313" key="9">
    <source>
        <dbReference type="Proteomes" id="UP000466396"/>
    </source>
</evidence>
<dbReference type="InterPro" id="IPR029063">
    <property type="entry name" value="SAM-dependent_MTases_sf"/>
</dbReference>
<evidence type="ECO:0000259" key="7">
    <source>
        <dbReference type="Pfam" id="PF08100"/>
    </source>
</evidence>
<dbReference type="InterPro" id="IPR036390">
    <property type="entry name" value="WH_DNA-bd_sf"/>
</dbReference>
<keyword evidence="3" id="KW-0949">S-adenosyl-L-methionine</keyword>
<feature type="domain" description="O-methyltransferase C-terminal" evidence="6">
    <location>
        <begin position="125"/>
        <end position="332"/>
    </location>
</feature>
<dbReference type="PIRSF" id="PIRSF005739">
    <property type="entry name" value="O-mtase"/>
    <property type="match status" value="1"/>
</dbReference>
<dbReference type="KEGG" id="mlj:MLAC_15320"/>
<accession>A0A7I7NIG7</accession>
<dbReference type="InterPro" id="IPR001077">
    <property type="entry name" value="COMT_C"/>
</dbReference>
<dbReference type="Pfam" id="PF08100">
    <property type="entry name" value="Dimerisation"/>
    <property type="match status" value="1"/>
</dbReference>
<dbReference type="InterPro" id="IPR036388">
    <property type="entry name" value="WH-like_DNA-bd_sf"/>
</dbReference>
<feature type="domain" description="O-methyltransferase dimerisation" evidence="7">
    <location>
        <begin position="27"/>
        <end position="101"/>
    </location>
</feature>
<gene>
    <name evidence="8" type="ORF">MLAC_15320</name>
</gene>
<dbReference type="PROSITE" id="PS51683">
    <property type="entry name" value="SAM_OMT_II"/>
    <property type="match status" value="1"/>
</dbReference>
<dbReference type="InterPro" id="IPR016461">
    <property type="entry name" value="COMT-like"/>
</dbReference>
<feature type="region of interest" description="Disordered" evidence="5">
    <location>
        <begin position="355"/>
        <end position="381"/>
    </location>
</feature>
<evidence type="ECO:0000259" key="6">
    <source>
        <dbReference type="Pfam" id="PF00891"/>
    </source>
</evidence>
<evidence type="ECO:0000313" key="8">
    <source>
        <dbReference type="EMBL" id="BBX96238.1"/>
    </source>
</evidence>
<keyword evidence="1 8" id="KW-0489">Methyltransferase</keyword>
<reference evidence="8 9" key="1">
    <citation type="journal article" date="2019" name="Emerg. Microbes Infect.">
        <title>Comprehensive subspecies identification of 175 nontuberculous mycobacteria species based on 7547 genomic profiles.</title>
        <authorList>
            <person name="Matsumoto Y."/>
            <person name="Kinjo T."/>
            <person name="Motooka D."/>
            <person name="Nabeya D."/>
            <person name="Jung N."/>
            <person name="Uechi K."/>
            <person name="Horii T."/>
            <person name="Iida T."/>
            <person name="Fujita J."/>
            <person name="Nakamura S."/>
        </authorList>
    </citation>
    <scope>NUCLEOTIDE SEQUENCE [LARGE SCALE GENOMIC DNA]</scope>
    <source>
        <strain evidence="8 9">JCM 15657</strain>
    </source>
</reference>
<dbReference type="EMBL" id="AP022581">
    <property type="protein sequence ID" value="BBX96238.1"/>
    <property type="molecule type" value="Genomic_DNA"/>
</dbReference>
<sequence>MRALERVRHHLYRLHQKLVPAPIAMTELIMGHMASQAIAVAAELRVADALANGPLHRDELAREVGANPVALARLLRALISRGIFRQLRDGRYALTPMADTLRSDAPVSVAGWARYYGSQEYREFWSFLVEAVRTGQSVVPSLRGVDGFAYLAQHPQLASLFNDGMTAISEVAAASVVTAYDFGKFSVVVDVGGGHGRLLAAVLAAAPNARGVLFDLPNVVTGAPEVLDRAGVSGRVRVEGGSFFDSVPTGGDVYILQFVIHDWGDEAAQRILRNVAEAAHDQATLLLVEMVIPQHHREFAGNWADLDMLVLGEGQERTAAAHQELLRRSGFQLTRIIQTVSPFCVIEASPIARDARRPRPLAGTTREPDRVQSSRVGAPPK</sequence>
<evidence type="ECO:0000256" key="4">
    <source>
        <dbReference type="PIRSR" id="PIRSR005739-1"/>
    </source>
</evidence>
<dbReference type="PANTHER" id="PTHR43712:SF2">
    <property type="entry name" value="O-METHYLTRANSFERASE CICE"/>
    <property type="match status" value="1"/>
</dbReference>
<dbReference type="SUPFAM" id="SSF46785">
    <property type="entry name" value="Winged helix' DNA-binding domain"/>
    <property type="match status" value="1"/>
</dbReference>
<dbReference type="AlphaFoldDB" id="A0A7I7NIG7"/>
<keyword evidence="9" id="KW-1185">Reference proteome</keyword>
<dbReference type="Proteomes" id="UP000466396">
    <property type="component" value="Chromosome"/>
</dbReference>
<dbReference type="GO" id="GO:0046983">
    <property type="term" value="F:protein dimerization activity"/>
    <property type="evidence" value="ECO:0007669"/>
    <property type="project" value="InterPro"/>
</dbReference>
<dbReference type="SUPFAM" id="SSF53335">
    <property type="entry name" value="S-adenosyl-L-methionine-dependent methyltransferases"/>
    <property type="match status" value="1"/>
</dbReference>
<dbReference type="GO" id="GO:0032259">
    <property type="term" value="P:methylation"/>
    <property type="evidence" value="ECO:0007669"/>
    <property type="project" value="UniProtKB-KW"/>
</dbReference>
<organism evidence="8 9">
    <name type="scientific">Mycobacterium lacus</name>
    <dbReference type="NCBI Taxonomy" id="169765"/>
    <lineage>
        <taxon>Bacteria</taxon>
        <taxon>Bacillati</taxon>
        <taxon>Actinomycetota</taxon>
        <taxon>Actinomycetes</taxon>
        <taxon>Mycobacteriales</taxon>
        <taxon>Mycobacteriaceae</taxon>
        <taxon>Mycobacterium</taxon>
    </lineage>
</organism>
<evidence type="ECO:0000256" key="2">
    <source>
        <dbReference type="ARBA" id="ARBA00022679"/>
    </source>
</evidence>
<dbReference type="RefSeq" id="WP_308204420.1">
    <property type="nucleotide sequence ID" value="NZ_AP022581.1"/>
</dbReference>
<evidence type="ECO:0000256" key="1">
    <source>
        <dbReference type="ARBA" id="ARBA00022603"/>
    </source>
</evidence>
<proteinExistence type="predicted"/>
<dbReference type="Gene3D" id="1.10.287.1350">
    <property type="match status" value="1"/>
</dbReference>